<accession>A0A2U8E0P7</accession>
<dbReference type="SUPFAM" id="SSF56935">
    <property type="entry name" value="Porins"/>
    <property type="match status" value="1"/>
</dbReference>
<feature type="chain" id="PRO_5015998420" description="Outer membrane protein beta-barrel domain-containing protein" evidence="2">
    <location>
        <begin position="22"/>
        <end position="246"/>
    </location>
</feature>
<dbReference type="Proteomes" id="UP000244896">
    <property type="component" value="Chromosome"/>
</dbReference>
<dbReference type="NCBIfam" id="TIGR02001">
    <property type="entry name" value="gcw_chp"/>
    <property type="match status" value="1"/>
</dbReference>
<name>A0A2U8E0P7_9BACT</name>
<dbReference type="InterPro" id="IPR010239">
    <property type="entry name" value="CHP02001"/>
</dbReference>
<evidence type="ECO:0000256" key="2">
    <source>
        <dbReference type="SAM" id="SignalP"/>
    </source>
</evidence>
<organism evidence="3 4">
    <name type="scientific">Ereboglobus luteus</name>
    <dbReference type="NCBI Taxonomy" id="1796921"/>
    <lineage>
        <taxon>Bacteria</taxon>
        <taxon>Pseudomonadati</taxon>
        <taxon>Verrucomicrobiota</taxon>
        <taxon>Opitutia</taxon>
        <taxon>Opitutales</taxon>
        <taxon>Opitutaceae</taxon>
        <taxon>Ereboglobus</taxon>
    </lineage>
</organism>
<evidence type="ECO:0008006" key="5">
    <source>
        <dbReference type="Google" id="ProtNLM"/>
    </source>
</evidence>
<evidence type="ECO:0000313" key="4">
    <source>
        <dbReference type="Proteomes" id="UP000244896"/>
    </source>
</evidence>
<sequence length="246" mass="27218">MKKIAILITMLAGIAGLTASAQQSATSYKVTTDFSYTSQYVFRGLKAASDAFTPSVEVAVDDFYAGLWTMQPVSDWRGERPQNEVDIYAGYKHNLTETISLEGIATYYWYPDATGDETSKTYELGVGATWSKNRLSASAYYYYDFRKEASTVVGSVGYSFPIEKLGTSVDVAFYLGTVGANDWAPDTIGASQKNSYNYYGFDVSIPYRIRDNATVTLGLHYANNENTPLNTPDNRFWVTLGLSIGF</sequence>
<keyword evidence="1 2" id="KW-0732">Signal</keyword>
<proteinExistence type="predicted"/>
<dbReference type="RefSeq" id="WP_108824205.1">
    <property type="nucleotide sequence ID" value="NZ_CP023004.1"/>
</dbReference>
<dbReference type="KEGG" id="elut:CKA38_03260"/>
<dbReference type="AlphaFoldDB" id="A0A2U8E0P7"/>
<evidence type="ECO:0000256" key="1">
    <source>
        <dbReference type="ARBA" id="ARBA00022729"/>
    </source>
</evidence>
<feature type="signal peptide" evidence="2">
    <location>
        <begin position="1"/>
        <end position="21"/>
    </location>
</feature>
<keyword evidence="4" id="KW-1185">Reference proteome</keyword>
<reference evidence="3 4" key="1">
    <citation type="journal article" date="2018" name="Syst. Appl. Microbiol.">
        <title>Ereboglobus luteus gen. nov. sp. nov. from cockroach guts, and new insights into the oxygen relationship of the genera Opitutus and Didymococcus (Verrucomicrobia: Opitutaceae).</title>
        <authorList>
            <person name="Tegtmeier D."/>
            <person name="Belitz A."/>
            <person name="Radek R."/>
            <person name="Heimerl T."/>
            <person name="Brune A."/>
        </authorList>
    </citation>
    <scope>NUCLEOTIDE SEQUENCE [LARGE SCALE GENOMIC DNA]</scope>
    <source>
        <strain evidence="3 4">Ho45</strain>
    </source>
</reference>
<dbReference type="EMBL" id="CP023004">
    <property type="protein sequence ID" value="AWI08400.1"/>
    <property type="molecule type" value="Genomic_DNA"/>
</dbReference>
<evidence type="ECO:0000313" key="3">
    <source>
        <dbReference type="EMBL" id="AWI08400.1"/>
    </source>
</evidence>
<gene>
    <name evidence="3" type="ORF">CKA38_03260</name>
</gene>
<dbReference type="Pfam" id="PF09694">
    <property type="entry name" value="Gcw_chp"/>
    <property type="match status" value="1"/>
</dbReference>
<protein>
    <recommendedName>
        <fullName evidence="5">Outer membrane protein beta-barrel domain-containing protein</fullName>
    </recommendedName>
</protein>
<dbReference type="InterPro" id="IPR053713">
    <property type="entry name" value="Bact_OM_Channel_sf"/>
</dbReference>
<dbReference type="Gene3D" id="2.40.160.40">
    <property type="entry name" value="monomeric porin ompg"/>
    <property type="match status" value="1"/>
</dbReference>
<dbReference type="OrthoDB" id="192997at2"/>